<evidence type="ECO:0000256" key="7">
    <source>
        <dbReference type="ARBA" id="ARBA00023136"/>
    </source>
</evidence>
<keyword evidence="12" id="KW-1185">Reference proteome</keyword>
<dbReference type="Proteomes" id="UP000000628">
    <property type="component" value="Chromosome"/>
</dbReference>
<dbReference type="OrthoDB" id="92598at2"/>
<feature type="compositionally biased region" description="Low complexity" evidence="9">
    <location>
        <begin position="1"/>
        <end position="11"/>
    </location>
</feature>
<keyword evidence="3" id="KW-1003">Cell membrane</keyword>
<evidence type="ECO:0000256" key="2">
    <source>
        <dbReference type="ARBA" id="ARBA00022448"/>
    </source>
</evidence>
<dbReference type="GO" id="GO:0006865">
    <property type="term" value="P:amino acid transport"/>
    <property type="evidence" value="ECO:0007669"/>
    <property type="project" value="UniProtKB-KW"/>
</dbReference>
<protein>
    <submittedName>
        <fullName evidence="11">Polar amino acid ABC transporter, inner membrane subunit</fullName>
    </submittedName>
</protein>
<evidence type="ECO:0000256" key="4">
    <source>
        <dbReference type="ARBA" id="ARBA00022692"/>
    </source>
</evidence>
<evidence type="ECO:0000313" key="12">
    <source>
        <dbReference type="Proteomes" id="UP000000628"/>
    </source>
</evidence>
<keyword evidence="4 8" id="KW-0812">Transmembrane</keyword>
<keyword evidence="7 8" id="KW-0472">Membrane</keyword>
<dbReference type="HOGENOM" id="CLU_019602_1_1_11"/>
<keyword evidence="6 8" id="KW-1133">Transmembrane helix</keyword>
<dbReference type="EMBL" id="CP001706">
    <property type="protein sequence ID" value="ACV08616.1"/>
    <property type="molecule type" value="Genomic_DNA"/>
</dbReference>
<evidence type="ECO:0000256" key="9">
    <source>
        <dbReference type="SAM" id="MobiDB-lite"/>
    </source>
</evidence>
<dbReference type="PANTHER" id="PTHR30614">
    <property type="entry name" value="MEMBRANE COMPONENT OF AMINO ACID ABC TRANSPORTER"/>
    <property type="match status" value="1"/>
</dbReference>
<comment type="similarity">
    <text evidence="8">Belongs to the binding-protein-dependent transport system permease family.</text>
</comment>
<dbReference type="AlphaFoldDB" id="C7R2Z4"/>
<comment type="subcellular location">
    <subcellularLocation>
        <location evidence="1 8">Cell membrane</location>
        <topology evidence="1 8">Multi-pass membrane protein</topology>
    </subcellularLocation>
</comment>
<evidence type="ECO:0000256" key="6">
    <source>
        <dbReference type="ARBA" id="ARBA00022989"/>
    </source>
</evidence>
<dbReference type="PROSITE" id="PS50928">
    <property type="entry name" value="ABC_TM1"/>
    <property type="match status" value="1"/>
</dbReference>
<feature type="transmembrane region" description="Helical" evidence="8">
    <location>
        <begin position="119"/>
        <end position="138"/>
    </location>
</feature>
<dbReference type="Gene3D" id="1.10.3720.10">
    <property type="entry name" value="MetI-like"/>
    <property type="match status" value="1"/>
</dbReference>
<name>C7R2Z4_JONDD</name>
<evidence type="ECO:0000256" key="1">
    <source>
        <dbReference type="ARBA" id="ARBA00004651"/>
    </source>
</evidence>
<evidence type="ECO:0000256" key="5">
    <source>
        <dbReference type="ARBA" id="ARBA00022970"/>
    </source>
</evidence>
<dbReference type="SUPFAM" id="SSF161098">
    <property type="entry name" value="MetI-like"/>
    <property type="match status" value="1"/>
</dbReference>
<dbReference type="PANTHER" id="PTHR30614:SF0">
    <property type="entry name" value="L-CYSTINE TRANSPORT SYSTEM PERMEASE PROTEIN TCYL"/>
    <property type="match status" value="1"/>
</dbReference>
<keyword evidence="5" id="KW-0029">Amino-acid transport</keyword>
<gene>
    <name evidence="11" type="ordered locus">Jden_0960</name>
</gene>
<dbReference type="GO" id="GO:0022857">
    <property type="term" value="F:transmembrane transporter activity"/>
    <property type="evidence" value="ECO:0007669"/>
    <property type="project" value="InterPro"/>
</dbReference>
<feature type="region of interest" description="Disordered" evidence="9">
    <location>
        <begin position="1"/>
        <end position="25"/>
    </location>
</feature>
<dbReference type="InterPro" id="IPR000515">
    <property type="entry name" value="MetI-like"/>
</dbReference>
<dbReference type="InterPro" id="IPR043429">
    <property type="entry name" value="ArtM/GltK/GlnP/TcyL/YhdX-like"/>
</dbReference>
<dbReference type="STRING" id="471856.Jden_0960"/>
<accession>C7R2Z4</accession>
<proteinExistence type="inferred from homology"/>
<organism evidence="11 12">
    <name type="scientific">Jonesia denitrificans (strain ATCC 14870 / DSM 20603 / BCRC 15368 / CIP 55.134 / JCM 11481 / NBRC 15587 / NCTC 10816 / Prevot 55134)</name>
    <name type="common">Listeria denitrificans</name>
    <dbReference type="NCBI Taxonomy" id="471856"/>
    <lineage>
        <taxon>Bacteria</taxon>
        <taxon>Bacillati</taxon>
        <taxon>Actinomycetota</taxon>
        <taxon>Actinomycetes</taxon>
        <taxon>Micrococcales</taxon>
        <taxon>Jonesiaceae</taxon>
        <taxon>Jonesia</taxon>
    </lineage>
</organism>
<evidence type="ECO:0000313" key="11">
    <source>
        <dbReference type="EMBL" id="ACV08616.1"/>
    </source>
</evidence>
<feature type="domain" description="ABC transmembrane type-1" evidence="10">
    <location>
        <begin position="74"/>
        <end position="268"/>
    </location>
</feature>
<evidence type="ECO:0000256" key="8">
    <source>
        <dbReference type="RuleBase" id="RU363032"/>
    </source>
</evidence>
<feature type="transmembrane region" description="Helical" evidence="8">
    <location>
        <begin position="250"/>
        <end position="271"/>
    </location>
</feature>
<feature type="compositionally biased region" description="Basic residues" evidence="9">
    <location>
        <begin position="14"/>
        <end position="25"/>
    </location>
</feature>
<evidence type="ECO:0000259" key="10">
    <source>
        <dbReference type="PROSITE" id="PS50928"/>
    </source>
</evidence>
<keyword evidence="2 8" id="KW-0813">Transport</keyword>
<dbReference type="CDD" id="cd06261">
    <property type="entry name" value="TM_PBP2"/>
    <property type="match status" value="1"/>
</dbReference>
<dbReference type="GO" id="GO:0043190">
    <property type="term" value="C:ATP-binding cassette (ABC) transporter complex"/>
    <property type="evidence" value="ECO:0007669"/>
    <property type="project" value="InterPro"/>
</dbReference>
<dbReference type="eggNOG" id="COG0765">
    <property type="taxonomic scope" value="Bacteria"/>
</dbReference>
<sequence length="279" mass="29988">MSDTSPATRQPRPAPRRRRLTPRQRARMSQAVQYALLALVVLIASLTADWQRIATNLFNVDVARHMLPQLPGAALNTITYTVLAFALGLALGILLALMRLSSVGLYRWIATGWIEFFRGIPALLVVFTVGFAVPIAFGVRIDSITAKAALALGIVSSAYIAETIRAGIQAVPPGQIEAARSLGMSPMRTMLTVTLPQAFRIVLPPMTNELILLTKDTSLVYLLGLSAAAYDLTKVGRDTLNSGIGGLTGLFVVGAAYLCITIPLGFLARWLEKKTGGSR</sequence>
<dbReference type="KEGG" id="jde:Jden_0960"/>
<dbReference type="RefSeq" id="WP_015771244.1">
    <property type="nucleotide sequence ID" value="NC_013174.1"/>
</dbReference>
<dbReference type="InterPro" id="IPR035906">
    <property type="entry name" value="MetI-like_sf"/>
</dbReference>
<dbReference type="Pfam" id="PF00528">
    <property type="entry name" value="BPD_transp_1"/>
    <property type="match status" value="1"/>
</dbReference>
<dbReference type="NCBIfam" id="TIGR01726">
    <property type="entry name" value="HEQRo_perm_3TM"/>
    <property type="match status" value="1"/>
</dbReference>
<dbReference type="InterPro" id="IPR010065">
    <property type="entry name" value="AA_ABC_transptr_permease_3TM"/>
</dbReference>
<feature type="transmembrane region" description="Helical" evidence="8">
    <location>
        <begin position="78"/>
        <end position="98"/>
    </location>
</feature>
<reference evidence="11 12" key="1">
    <citation type="journal article" date="2009" name="Stand. Genomic Sci.">
        <title>Complete genome sequence of Jonesia denitrificans type strain (Prevot 55134).</title>
        <authorList>
            <person name="Pukall R."/>
            <person name="Gehrich-Schroter G."/>
            <person name="Lapidus A."/>
            <person name="Nolan M."/>
            <person name="Glavina Del Rio T."/>
            <person name="Lucas S."/>
            <person name="Chen F."/>
            <person name="Tice H."/>
            <person name="Pitluck S."/>
            <person name="Cheng J.F."/>
            <person name="Copeland A."/>
            <person name="Saunders E."/>
            <person name="Brettin T."/>
            <person name="Detter J.C."/>
            <person name="Bruce D."/>
            <person name="Goodwin L."/>
            <person name="Pati A."/>
            <person name="Ivanova N."/>
            <person name="Mavromatis K."/>
            <person name="Ovchinnikova G."/>
            <person name="Chen A."/>
            <person name="Palaniappan K."/>
            <person name="Land M."/>
            <person name="Hauser L."/>
            <person name="Chang Y.J."/>
            <person name="Jeffries C.D."/>
            <person name="Chain P."/>
            <person name="Goker M."/>
            <person name="Bristow J."/>
            <person name="Eisen J.A."/>
            <person name="Markowitz V."/>
            <person name="Hugenholtz P."/>
            <person name="Kyrpides N.C."/>
            <person name="Klenk H.P."/>
            <person name="Han C."/>
        </authorList>
    </citation>
    <scope>NUCLEOTIDE SEQUENCE [LARGE SCALE GENOMIC DNA]</scope>
    <source>
        <strain evidence="12">ATCC 14870 / DSM 20603 / BCRC 15368 / CIP 55.134 / JCM 11481 / NBRC 15587 / NCTC 10816 / Prevot 55134</strain>
    </source>
</reference>
<evidence type="ECO:0000256" key="3">
    <source>
        <dbReference type="ARBA" id="ARBA00022475"/>
    </source>
</evidence>